<evidence type="ECO:0000313" key="4">
    <source>
        <dbReference type="EMBL" id="KOS12825.1"/>
    </source>
</evidence>
<reference evidence="4 5" key="1">
    <citation type="submission" date="2015-07" db="EMBL/GenBank/DDBJ databases">
        <title>Draft Genome Sequence of Malassezia furfur CBS1878 and Malassezia pachydermatis CBS1879.</title>
        <authorList>
            <person name="Triana S."/>
            <person name="Ohm R."/>
            <person name="Gonzalez A."/>
            <person name="DeCock H."/>
            <person name="Restrepo S."/>
            <person name="Celis A."/>
        </authorList>
    </citation>
    <scope>NUCLEOTIDE SEQUENCE [LARGE SCALE GENOMIC DNA]</scope>
    <source>
        <strain evidence="4 5">CBS 1879</strain>
    </source>
</reference>
<organism evidence="4 5">
    <name type="scientific">Malassezia pachydermatis</name>
    <dbReference type="NCBI Taxonomy" id="77020"/>
    <lineage>
        <taxon>Eukaryota</taxon>
        <taxon>Fungi</taxon>
        <taxon>Dikarya</taxon>
        <taxon>Basidiomycota</taxon>
        <taxon>Ustilaginomycotina</taxon>
        <taxon>Malasseziomycetes</taxon>
        <taxon>Malasseziales</taxon>
        <taxon>Malasseziaceae</taxon>
        <taxon>Malassezia</taxon>
    </lineage>
</organism>
<dbReference type="Gene3D" id="2.130.10.10">
    <property type="entry name" value="YVTN repeat-like/Quinoprotein amine dehydrogenase"/>
    <property type="match status" value="1"/>
</dbReference>
<dbReference type="EMBL" id="LGAV01000008">
    <property type="protein sequence ID" value="KOS12825.1"/>
    <property type="molecule type" value="Genomic_DNA"/>
</dbReference>
<dbReference type="InterPro" id="IPR001680">
    <property type="entry name" value="WD40_rpt"/>
</dbReference>
<accession>A0A0M9VN12</accession>
<keyword evidence="5" id="KW-1185">Reference proteome</keyword>
<keyword evidence="2" id="KW-0677">Repeat</keyword>
<dbReference type="InterPro" id="IPR015943">
    <property type="entry name" value="WD40/YVTN_repeat-like_dom_sf"/>
</dbReference>
<dbReference type="AlphaFoldDB" id="A0A0M9VN12"/>
<dbReference type="InterPro" id="IPR048720">
    <property type="entry name" value="PROPPIN"/>
</dbReference>
<sequence length="378" mass="41589">MSIAAPSRAREQVLSAQFNQDFSCVAVGTTAGYLIANCEPYAQVHAKLQGPTTLLRMLFSTSLVTLVSGPEARNQAADRRLQVLNTKRQSVICELSFPSRILDVHLNRRRLVVVLEDSLYVYDISNMKLLHTIETGPNPLAVCSLAATSDASYLAYAAQGAPSTAHDVDHGTRGHVLIYNLMTLSVAHVFEAHRSRIACVAMNASGTMLATASEKGTIIRVFSVPDGRPMYQFRRGSYAARIYQMTFNAANTLLCVTSDSGTVHIFRLTPTTKNDSPEAALEAKQRLSLFSQWRKQSTAMAGALGTYLPSTWQDMWEPSRDFAWLKLPSPSQRAVAAINNTLPIVMVLSHDGHLYTYDLDLERGGECRLTKSTYGTIH</sequence>
<dbReference type="SUPFAM" id="SSF50978">
    <property type="entry name" value="WD40 repeat-like"/>
    <property type="match status" value="1"/>
</dbReference>
<dbReference type="RefSeq" id="XP_017990457.1">
    <property type="nucleotide sequence ID" value="XM_018134984.1"/>
</dbReference>
<dbReference type="Pfam" id="PF21032">
    <property type="entry name" value="PROPPIN"/>
    <property type="match status" value="1"/>
</dbReference>
<dbReference type="GeneID" id="28726859"/>
<name>A0A0M9VN12_9BASI</name>
<evidence type="ECO:0000256" key="3">
    <source>
        <dbReference type="ARBA" id="ARBA00025740"/>
    </source>
</evidence>
<comment type="similarity">
    <text evidence="3">Belongs to the WD repeat PROPPIN family.</text>
</comment>
<dbReference type="Proteomes" id="UP000037751">
    <property type="component" value="Unassembled WGS sequence"/>
</dbReference>
<protein>
    <submittedName>
        <fullName evidence="4">Wd40 repeat-like protein</fullName>
    </submittedName>
</protein>
<dbReference type="GO" id="GO:0005737">
    <property type="term" value="C:cytoplasm"/>
    <property type="evidence" value="ECO:0007669"/>
    <property type="project" value="UniProtKB-ARBA"/>
</dbReference>
<dbReference type="OrthoDB" id="1667587at2759"/>
<gene>
    <name evidence="4" type="ORF">Malapachy_0465</name>
</gene>
<dbReference type="SMART" id="SM00320">
    <property type="entry name" value="WD40"/>
    <property type="match status" value="2"/>
</dbReference>
<comment type="caution">
    <text evidence="4">The sequence shown here is derived from an EMBL/GenBank/DDBJ whole genome shotgun (WGS) entry which is preliminary data.</text>
</comment>
<dbReference type="InterPro" id="IPR036322">
    <property type="entry name" value="WD40_repeat_dom_sf"/>
</dbReference>
<keyword evidence="1" id="KW-0853">WD repeat</keyword>
<dbReference type="STRING" id="77020.A0A0M9VN12"/>
<proteinExistence type="inferred from homology"/>
<evidence type="ECO:0000313" key="5">
    <source>
        <dbReference type="Proteomes" id="UP000037751"/>
    </source>
</evidence>
<dbReference type="VEuPathDB" id="FungiDB:Malapachy_0465"/>
<evidence type="ECO:0000256" key="1">
    <source>
        <dbReference type="ARBA" id="ARBA00022574"/>
    </source>
</evidence>
<evidence type="ECO:0000256" key="2">
    <source>
        <dbReference type="ARBA" id="ARBA00022737"/>
    </source>
</evidence>
<dbReference type="PANTHER" id="PTHR11227">
    <property type="entry name" value="WD-REPEAT PROTEIN INTERACTING WITH PHOSPHOINOSIDES WIPI -RELATED"/>
    <property type="match status" value="1"/>
</dbReference>